<name>A0A0D1XZ43_9PEZI</name>
<dbReference type="PANTHER" id="PTHR37539">
    <property type="entry name" value="SECRETED PROTEIN-RELATED"/>
    <property type="match status" value="1"/>
</dbReference>
<dbReference type="Pfam" id="PF09995">
    <property type="entry name" value="MPAB_Lcp_cat"/>
    <property type="match status" value="1"/>
</dbReference>
<dbReference type="OrthoDB" id="6361347at2759"/>
<dbReference type="AlphaFoldDB" id="A0A0D1XZ43"/>
<dbReference type="VEuPathDB" id="FungiDB:PV09_00991"/>
<feature type="domain" description="ER-bound oxygenase mpaB/mpaB'/Rubber oxygenase catalytic" evidence="1">
    <location>
        <begin position="151"/>
        <end position="351"/>
    </location>
</feature>
<dbReference type="InterPro" id="IPR037473">
    <property type="entry name" value="Lcp-like"/>
</dbReference>
<accession>A0A0D1XZ43</accession>
<dbReference type="Proteomes" id="UP000053259">
    <property type="component" value="Unassembled WGS sequence"/>
</dbReference>
<dbReference type="EMBL" id="KN847531">
    <property type="protein sequence ID" value="KIW08046.1"/>
    <property type="molecule type" value="Genomic_DNA"/>
</dbReference>
<evidence type="ECO:0000313" key="2">
    <source>
        <dbReference type="EMBL" id="KIW08046.1"/>
    </source>
</evidence>
<protein>
    <recommendedName>
        <fullName evidence="1">ER-bound oxygenase mpaB/mpaB'/Rubber oxygenase catalytic domain-containing protein</fullName>
    </recommendedName>
</protein>
<reference evidence="2 3" key="1">
    <citation type="submission" date="2015-01" db="EMBL/GenBank/DDBJ databases">
        <title>The Genome Sequence of Ochroconis gallopava CBS43764.</title>
        <authorList>
            <consortium name="The Broad Institute Genomics Platform"/>
            <person name="Cuomo C."/>
            <person name="de Hoog S."/>
            <person name="Gorbushina A."/>
            <person name="Stielow B."/>
            <person name="Teixiera M."/>
            <person name="Abouelleil A."/>
            <person name="Chapman S.B."/>
            <person name="Priest M."/>
            <person name="Young S.K."/>
            <person name="Wortman J."/>
            <person name="Nusbaum C."/>
            <person name="Birren B."/>
        </authorList>
    </citation>
    <scope>NUCLEOTIDE SEQUENCE [LARGE SCALE GENOMIC DNA]</scope>
    <source>
        <strain evidence="2 3">CBS 43764</strain>
    </source>
</reference>
<gene>
    <name evidence="2" type="ORF">PV09_00991</name>
</gene>
<dbReference type="GeneID" id="27308964"/>
<evidence type="ECO:0000313" key="3">
    <source>
        <dbReference type="Proteomes" id="UP000053259"/>
    </source>
</evidence>
<proteinExistence type="predicted"/>
<organism evidence="2 3">
    <name type="scientific">Verruconis gallopava</name>
    <dbReference type="NCBI Taxonomy" id="253628"/>
    <lineage>
        <taxon>Eukaryota</taxon>
        <taxon>Fungi</taxon>
        <taxon>Dikarya</taxon>
        <taxon>Ascomycota</taxon>
        <taxon>Pezizomycotina</taxon>
        <taxon>Dothideomycetes</taxon>
        <taxon>Pleosporomycetidae</taxon>
        <taxon>Venturiales</taxon>
        <taxon>Sympoventuriaceae</taxon>
        <taxon>Verruconis</taxon>
    </lineage>
</organism>
<dbReference type="InParanoid" id="A0A0D1XZ43"/>
<dbReference type="PANTHER" id="PTHR37539:SF1">
    <property type="entry name" value="ER-BOUND OXYGENASE MPAB_MPAB'_RUBBER OXYGENASE CATALYTIC DOMAIN-CONTAINING PROTEIN"/>
    <property type="match status" value="1"/>
</dbReference>
<evidence type="ECO:0000259" key="1">
    <source>
        <dbReference type="Pfam" id="PF09995"/>
    </source>
</evidence>
<dbReference type="InterPro" id="IPR018713">
    <property type="entry name" value="MPAB/Lcp_cat_dom"/>
</dbReference>
<sequence>MSTTSEKVRDPTVGEAMDVYGEKFVWTSEHMLRKELDPLMFTYDELAANAYECALQLFNEEQEKLKAEEGGEANKKPKRPVKPDIFQIVKDNAATQPALGKLWEHVNTVPDWVDWNQLGRAQKVFYRYGVANLMSLGYQSLFVGMAAWRIVEVLLRTGGFSPAAAKKRSFETAQWVLEIMRDVDSIRPGGAGWESTVRVRLLHSAVRYRISEMAKAKPEYFNTEEWGVPINDLDSAATICSFSTAPILSGLPRQKIKMRKQEIADYIALWRYIAYLIGAPERFFATPDSAKKLQESMIYYELDPNENSRVLADNLLKSFIGQPPFYAPAGLINAAARCLAGEKLSNELGVAKVNLIWRGLWSGNTTMYKGYAYMCRSIPWFDKGNIKMMRKLTWKIVVEGKHGLGGERSKFPMKYQPSYDRTKAD</sequence>
<dbReference type="HOGENOM" id="CLU_042166_0_0_1"/>
<dbReference type="GO" id="GO:0016491">
    <property type="term" value="F:oxidoreductase activity"/>
    <property type="evidence" value="ECO:0007669"/>
    <property type="project" value="InterPro"/>
</dbReference>
<dbReference type="RefSeq" id="XP_016217915.1">
    <property type="nucleotide sequence ID" value="XM_016353820.1"/>
</dbReference>
<dbReference type="STRING" id="253628.A0A0D1XZ43"/>
<keyword evidence="3" id="KW-1185">Reference proteome</keyword>